<dbReference type="FunFam" id="3.30.70.270:FF:000001">
    <property type="entry name" value="Diguanylate cyclase domain protein"/>
    <property type="match status" value="1"/>
</dbReference>
<dbReference type="SMART" id="SM00267">
    <property type="entry name" value="GGDEF"/>
    <property type="match status" value="1"/>
</dbReference>
<dbReference type="PANTHER" id="PTHR45138">
    <property type="entry name" value="REGULATORY COMPONENTS OF SENSORY TRANSDUCTION SYSTEM"/>
    <property type="match status" value="1"/>
</dbReference>
<dbReference type="CDD" id="cd00156">
    <property type="entry name" value="REC"/>
    <property type="match status" value="1"/>
</dbReference>
<keyword evidence="3" id="KW-0597">Phosphoprotein</keyword>
<dbReference type="InterPro" id="IPR000160">
    <property type="entry name" value="GGDEF_dom"/>
</dbReference>
<dbReference type="Pfam" id="PF00990">
    <property type="entry name" value="GGDEF"/>
    <property type="match status" value="1"/>
</dbReference>
<dbReference type="Gene3D" id="3.40.50.2300">
    <property type="match status" value="1"/>
</dbReference>
<evidence type="ECO:0000256" key="3">
    <source>
        <dbReference type="PROSITE-ProRule" id="PRU00169"/>
    </source>
</evidence>
<dbReference type="Proteomes" id="UP000318538">
    <property type="component" value="Chromosome"/>
</dbReference>
<evidence type="ECO:0000256" key="1">
    <source>
        <dbReference type="ARBA" id="ARBA00012528"/>
    </source>
</evidence>
<evidence type="ECO:0000313" key="6">
    <source>
        <dbReference type="EMBL" id="QDT05804.1"/>
    </source>
</evidence>
<dbReference type="KEGG" id="rlc:K227x_42090"/>
<dbReference type="InterPro" id="IPR001789">
    <property type="entry name" value="Sig_transdc_resp-reg_receiver"/>
</dbReference>
<comment type="catalytic activity">
    <reaction evidence="2">
        <text>2 GTP = 3',3'-c-di-GMP + 2 diphosphate</text>
        <dbReference type="Rhea" id="RHEA:24898"/>
        <dbReference type="ChEBI" id="CHEBI:33019"/>
        <dbReference type="ChEBI" id="CHEBI:37565"/>
        <dbReference type="ChEBI" id="CHEBI:58805"/>
        <dbReference type="EC" id="2.7.7.65"/>
    </reaction>
</comment>
<evidence type="ECO:0000259" key="4">
    <source>
        <dbReference type="PROSITE" id="PS50110"/>
    </source>
</evidence>
<organism evidence="6 7">
    <name type="scientific">Rubripirellula lacrimiformis</name>
    <dbReference type="NCBI Taxonomy" id="1930273"/>
    <lineage>
        <taxon>Bacteria</taxon>
        <taxon>Pseudomonadati</taxon>
        <taxon>Planctomycetota</taxon>
        <taxon>Planctomycetia</taxon>
        <taxon>Pirellulales</taxon>
        <taxon>Pirellulaceae</taxon>
        <taxon>Rubripirellula</taxon>
    </lineage>
</organism>
<dbReference type="NCBIfam" id="TIGR00254">
    <property type="entry name" value="GGDEF"/>
    <property type="match status" value="1"/>
</dbReference>
<dbReference type="GO" id="GO:1902201">
    <property type="term" value="P:negative regulation of bacterial-type flagellum-dependent cell motility"/>
    <property type="evidence" value="ECO:0007669"/>
    <property type="project" value="TreeGrafter"/>
</dbReference>
<dbReference type="InterPro" id="IPR011006">
    <property type="entry name" value="CheY-like_superfamily"/>
</dbReference>
<dbReference type="InterPro" id="IPR043128">
    <property type="entry name" value="Rev_trsase/Diguanyl_cyclase"/>
</dbReference>
<dbReference type="CDD" id="cd01949">
    <property type="entry name" value="GGDEF"/>
    <property type="match status" value="1"/>
</dbReference>
<dbReference type="Gene3D" id="3.30.70.270">
    <property type="match status" value="1"/>
</dbReference>
<dbReference type="GO" id="GO:0052621">
    <property type="term" value="F:diguanylate cyclase activity"/>
    <property type="evidence" value="ECO:0007669"/>
    <property type="project" value="UniProtKB-EC"/>
</dbReference>
<evidence type="ECO:0000313" key="7">
    <source>
        <dbReference type="Proteomes" id="UP000318538"/>
    </source>
</evidence>
<name>A0A517NF95_9BACT</name>
<dbReference type="OrthoDB" id="244535at2"/>
<keyword evidence="7" id="KW-1185">Reference proteome</keyword>
<protein>
    <recommendedName>
        <fullName evidence="1">diguanylate cyclase</fullName>
        <ecNumber evidence="1">2.7.7.65</ecNumber>
    </recommendedName>
</protein>
<dbReference type="InterPro" id="IPR050469">
    <property type="entry name" value="Diguanylate_Cyclase"/>
</dbReference>
<dbReference type="SUPFAM" id="SSF55073">
    <property type="entry name" value="Nucleotide cyclase"/>
    <property type="match status" value="1"/>
</dbReference>
<dbReference type="EMBL" id="CP036525">
    <property type="protein sequence ID" value="QDT05804.1"/>
    <property type="molecule type" value="Genomic_DNA"/>
</dbReference>
<dbReference type="EC" id="2.7.7.65" evidence="1"/>
<dbReference type="Pfam" id="PF00072">
    <property type="entry name" value="Response_reg"/>
    <property type="match status" value="1"/>
</dbReference>
<dbReference type="PROSITE" id="PS50110">
    <property type="entry name" value="RESPONSE_REGULATORY"/>
    <property type="match status" value="1"/>
</dbReference>
<dbReference type="GO" id="GO:0043709">
    <property type="term" value="P:cell adhesion involved in single-species biofilm formation"/>
    <property type="evidence" value="ECO:0007669"/>
    <property type="project" value="TreeGrafter"/>
</dbReference>
<dbReference type="AlphaFoldDB" id="A0A517NF95"/>
<sequence length="376" mass="41885">MWFMQDLPIVGLLATSVNDEQPDEHFSIDLGTSLMQRYLNPLLQAQLGVEQLIDPATTSAPVSADRQFIDSTKQVSFRLLLVEDDHMDAEILQRALRGQYRYSFEVDQAATLADAITKLQSTDYDVCLVDLNLPDASGSESFERLRSFDSRLPIIVLTGCEDEDLAIRAIQCGAQDYIAKGVFTPQSLVRVIRFAIVRHEMLQGFKEAADSDPLTGMPNRRNLSQRYGDFIHTSAESGFDLWVALIDIDHFKHINDQHGHCVGDRVLKNVATTLMRSCPADFWCGRFGGEEFAVLMLCQSESEAFQHAQRMLDELSSRTIPLGDQDLRVTASAGMVRASGTNQDDTAAFECCDRALYAAKAAGRNQVKIAQWPQPA</sequence>
<feature type="domain" description="GGDEF" evidence="5">
    <location>
        <begin position="239"/>
        <end position="372"/>
    </location>
</feature>
<evidence type="ECO:0000259" key="5">
    <source>
        <dbReference type="PROSITE" id="PS50887"/>
    </source>
</evidence>
<dbReference type="InterPro" id="IPR029787">
    <property type="entry name" value="Nucleotide_cyclase"/>
</dbReference>
<accession>A0A517NF95</accession>
<dbReference type="SUPFAM" id="SSF52172">
    <property type="entry name" value="CheY-like"/>
    <property type="match status" value="1"/>
</dbReference>
<dbReference type="PANTHER" id="PTHR45138:SF9">
    <property type="entry name" value="DIGUANYLATE CYCLASE DGCM-RELATED"/>
    <property type="match status" value="1"/>
</dbReference>
<dbReference type="GO" id="GO:0005886">
    <property type="term" value="C:plasma membrane"/>
    <property type="evidence" value="ECO:0007669"/>
    <property type="project" value="TreeGrafter"/>
</dbReference>
<dbReference type="SMART" id="SM00448">
    <property type="entry name" value="REC"/>
    <property type="match status" value="1"/>
</dbReference>
<feature type="domain" description="Response regulatory" evidence="4">
    <location>
        <begin position="78"/>
        <end position="195"/>
    </location>
</feature>
<evidence type="ECO:0000256" key="2">
    <source>
        <dbReference type="ARBA" id="ARBA00034247"/>
    </source>
</evidence>
<reference evidence="6 7" key="1">
    <citation type="submission" date="2019-02" db="EMBL/GenBank/DDBJ databases">
        <title>Deep-cultivation of Planctomycetes and their phenomic and genomic characterization uncovers novel biology.</title>
        <authorList>
            <person name="Wiegand S."/>
            <person name="Jogler M."/>
            <person name="Boedeker C."/>
            <person name="Pinto D."/>
            <person name="Vollmers J."/>
            <person name="Rivas-Marin E."/>
            <person name="Kohn T."/>
            <person name="Peeters S.H."/>
            <person name="Heuer A."/>
            <person name="Rast P."/>
            <person name="Oberbeckmann S."/>
            <person name="Bunk B."/>
            <person name="Jeske O."/>
            <person name="Meyerdierks A."/>
            <person name="Storesund J.E."/>
            <person name="Kallscheuer N."/>
            <person name="Luecker S."/>
            <person name="Lage O.M."/>
            <person name="Pohl T."/>
            <person name="Merkel B.J."/>
            <person name="Hornburger P."/>
            <person name="Mueller R.-W."/>
            <person name="Bruemmer F."/>
            <person name="Labrenz M."/>
            <person name="Spormann A.M."/>
            <person name="Op den Camp H."/>
            <person name="Overmann J."/>
            <person name="Amann R."/>
            <person name="Jetten M.S.M."/>
            <person name="Mascher T."/>
            <person name="Medema M.H."/>
            <person name="Devos D.P."/>
            <person name="Kaster A.-K."/>
            <person name="Ovreas L."/>
            <person name="Rohde M."/>
            <person name="Galperin M.Y."/>
            <person name="Jogler C."/>
        </authorList>
    </citation>
    <scope>NUCLEOTIDE SEQUENCE [LARGE SCALE GENOMIC DNA]</scope>
    <source>
        <strain evidence="6 7">K22_7</strain>
    </source>
</reference>
<gene>
    <name evidence="6" type="primary">pleD_4</name>
    <name evidence="6" type="ORF">K227x_42090</name>
</gene>
<dbReference type="PROSITE" id="PS50887">
    <property type="entry name" value="GGDEF"/>
    <property type="match status" value="1"/>
</dbReference>
<proteinExistence type="predicted"/>
<dbReference type="GO" id="GO:0000160">
    <property type="term" value="P:phosphorelay signal transduction system"/>
    <property type="evidence" value="ECO:0007669"/>
    <property type="project" value="InterPro"/>
</dbReference>
<feature type="modified residue" description="4-aspartylphosphate" evidence="3">
    <location>
        <position position="130"/>
    </location>
</feature>